<dbReference type="Gramene" id="mRNA:HanXRQr2_Chr01g0001461">
    <property type="protein sequence ID" value="mRNA:HanXRQr2_Chr01g0001461"/>
    <property type="gene ID" value="HanXRQr2_Chr01g0001461"/>
</dbReference>
<proteinExistence type="predicted"/>
<protein>
    <submittedName>
        <fullName evidence="1">Uncharacterized protein</fullName>
    </submittedName>
</protein>
<organism evidence="1 2">
    <name type="scientific">Helianthus annuus</name>
    <name type="common">Common sunflower</name>
    <dbReference type="NCBI Taxonomy" id="4232"/>
    <lineage>
        <taxon>Eukaryota</taxon>
        <taxon>Viridiplantae</taxon>
        <taxon>Streptophyta</taxon>
        <taxon>Embryophyta</taxon>
        <taxon>Tracheophyta</taxon>
        <taxon>Spermatophyta</taxon>
        <taxon>Magnoliopsida</taxon>
        <taxon>eudicotyledons</taxon>
        <taxon>Gunneridae</taxon>
        <taxon>Pentapetalae</taxon>
        <taxon>asterids</taxon>
        <taxon>campanulids</taxon>
        <taxon>Asterales</taxon>
        <taxon>Asteraceae</taxon>
        <taxon>Asteroideae</taxon>
        <taxon>Heliantheae alliance</taxon>
        <taxon>Heliantheae</taxon>
        <taxon>Helianthus</taxon>
    </lineage>
</organism>
<reference evidence="1" key="1">
    <citation type="journal article" date="2017" name="Nature">
        <title>The sunflower genome provides insights into oil metabolism, flowering and Asterid evolution.</title>
        <authorList>
            <person name="Badouin H."/>
            <person name="Gouzy J."/>
            <person name="Grassa C.J."/>
            <person name="Murat F."/>
            <person name="Staton S.E."/>
            <person name="Cottret L."/>
            <person name="Lelandais-Briere C."/>
            <person name="Owens G.L."/>
            <person name="Carrere S."/>
            <person name="Mayjonade B."/>
            <person name="Legrand L."/>
            <person name="Gill N."/>
            <person name="Kane N.C."/>
            <person name="Bowers J.E."/>
            <person name="Hubner S."/>
            <person name="Bellec A."/>
            <person name="Berard A."/>
            <person name="Berges H."/>
            <person name="Blanchet N."/>
            <person name="Boniface M.C."/>
            <person name="Brunel D."/>
            <person name="Catrice O."/>
            <person name="Chaidir N."/>
            <person name="Claudel C."/>
            <person name="Donnadieu C."/>
            <person name="Faraut T."/>
            <person name="Fievet G."/>
            <person name="Helmstetter N."/>
            <person name="King M."/>
            <person name="Knapp S.J."/>
            <person name="Lai Z."/>
            <person name="Le Paslier M.C."/>
            <person name="Lippi Y."/>
            <person name="Lorenzon L."/>
            <person name="Mandel J.R."/>
            <person name="Marage G."/>
            <person name="Marchand G."/>
            <person name="Marquand E."/>
            <person name="Bret-Mestries E."/>
            <person name="Morien E."/>
            <person name="Nambeesan S."/>
            <person name="Nguyen T."/>
            <person name="Pegot-Espagnet P."/>
            <person name="Pouilly N."/>
            <person name="Raftis F."/>
            <person name="Sallet E."/>
            <person name="Schiex T."/>
            <person name="Thomas J."/>
            <person name="Vandecasteele C."/>
            <person name="Vares D."/>
            <person name="Vear F."/>
            <person name="Vautrin S."/>
            <person name="Crespi M."/>
            <person name="Mangin B."/>
            <person name="Burke J.M."/>
            <person name="Salse J."/>
            <person name="Munos S."/>
            <person name="Vincourt P."/>
            <person name="Rieseberg L.H."/>
            <person name="Langlade N.B."/>
        </authorList>
    </citation>
    <scope>NUCLEOTIDE SEQUENCE</scope>
    <source>
        <tissue evidence="1">Leaves</tissue>
    </source>
</reference>
<evidence type="ECO:0000313" key="2">
    <source>
        <dbReference type="Proteomes" id="UP000215914"/>
    </source>
</evidence>
<reference evidence="1" key="2">
    <citation type="submission" date="2020-06" db="EMBL/GenBank/DDBJ databases">
        <title>Helianthus annuus Genome sequencing and assembly Release 2.</title>
        <authorList>
            <person name="Gouzy J."/>
            <person name="Langlade N."/>
            <person name="Munos S."/>
        </authorList>
    </citation>
    <scope>NUCLEOTIDE SEQUENCE</scope>
    <source>
        <tissue evidence="1">Leaves</tissue>
    </source>
</reference>
<keyword evidence="2" id="KW-1185">Reference proteome</keyword>
<dbReference type="AlphaFoldDB" id="A0A9K3P1E3"/>
<dbReference type="EMBL" id="MNCJ02000316">
    <property type="protein sequence ID" value="KAF5820371.1"/>
    <property type="molecule type" value="Genomic_DNA"/>
</dbReference>
<evidence type="ECO:0000313" key="1">
    <source>
        <dbReference type="EMBL" id="KAF5820371.1"/>
    </source>
</evidence>
<accession>A0A9K3P1E3</accession>
<sequence length="45" mass="5234">MTDYCFSISSFYSFSSDEPFNLLSSLHINHFVYPWATPVVSLNIR</sequence>
<dbReference type="Proteomes" id="UP000215914">
    <property type="component" value="Unassembled WGS sequence"/>
</dbReference>
<gene>
    <name evidence="1" type="ORF">HanXRQr2_Chr01g0001461</name>
</gene>
<name>A0A9K3P1E3_HELAN</name>
<comment type="caution">
    <text evidence="1">The sequence shown here is derived from an EMBL/GenBank/DDBJ whole genome shotgun (WGS) entry which is preliminary data.</text>
</comment>